<feature type="region of interest" description="Disordered" evidence="1">
    <location>
        <begin position="19"/>
        <end position="48"/>
    </location>
</feature>
<evidence type="ECO:0008006" key="5">
    <source>
        <dbReference type="Google" id="ProtNLM"/>
    </source>
</evidence>
<evidence type="ECO:0000313" key="4">
    <source>
        <dbReference type="Proteomes" id="UP000018851"/>
    </source>
</evidence>
<sequence length="284" mass="29285">MRRLIVASLLLLAACGETSAPSDSAEDSLGAADAAPGDSGNAADAPAPVALQTREPTWFYRDDPGGGLALYGEAGGQGQFAIRCDRRGRRLLLQRAAGGTDAAELTLTVDGSETRYAARARGGGTPRLEAAAALDDDAIDRLLGAGTLAVDATGTQPLQLPVNGTVRRVIESCRAPVRQAAVADGARFQGSLPCADCAGVDLVLSFTARGPETERYRLERRRRDGGTDLTEGSVELIGEGDAQSYQLTPDNGDAPIMMTRGADGALLFPSDTGDGGTVRLTPGS</sequence>
<gene>
    <name evidence="3" type="ORF">NX02_20595</name>
</gene>
<dbReference type="Proteomes" id="UP000018851">
    <property type="component" value="Chromosome"/>
</dbReference>
<feature type="chain" id="PRO_5004786355" description="NlpE C-terminal OB domain-containing protein" evidence="2">
    <location>
        <begin position="20"/>
        <end position="284"/>
    </location>
</feature>
<dbReference type="PROSITE" id="PS51257">
    <property type="entry name" value="PROKAR_LIPOPROTEIN"/>
    <property type="match status" value="1"/>
</dbReference>
<keyword evidence="2" id="KW-0732">Signal</keyword>
<dbReference type="STRING" id="1123269.NX02_20595"/>
<accession>W0AJB9</accession>
<dbReference type="HOGENOM" id="CLU_979713_0_0_5"/>
<dbReference type="PATRIC" id="fig|1123269.5.peg.4024"/>
<dbReference type="KEGG" id="ssan:NX02_20595"/>
<proteinExistence type="predicted"/>
<dbReference type="OrthoDB" id="5348860at2"/>
<keyword evidence="4" id="KW-1185">Reference proteome</keyword>
<dbReference type="InterPro" id="IPR007298">
    <property type="entry name" value="Cu-R_lipoprotein_NlpE"/>
</dbReference>
<evidence type="ECO:0000256" key="2">
    <source>
        <dbReference type="SAM" id="SignalP"/>
    </source>
</evidence>
<dbReference type="EMBL" id="CP006644">
    <property type="protein sequence ID" value="AHE55760.1"/>
    <property type="molecule type" value="Genomic_DNA"/>
</dbReference>
<feature type="signal peptide" evidence="2">
    <location>
        <begin position="1"/>
        <end position="19"/>
    </location>
</feature>
<evidence type="ECO:0000313" key="3">
    <source>
        <dbReference type="EMBL" id="AHE55760.1"/>
    </source>
</evidence>
<dbReference type="Pfam" id="PF04170">
    <property type="entry name" value="NlpE"/>
    <property type="match status" value="1"/>
</dbReference>
<dbReference type="Gene3D" id="2.40.128.640">
    <property type="match status" value="1"/>
</dbReference>
<protein>
    <recommendedName>
        <fullName evidence="5">NlpE C-terminal OB domain-containing protein</fullName>
    </recommendedName>
</protein>
<name>W0AJB9_9SPHN</name>
<dbReference type="AlphaFoldDB" id="W0AJB9"/>
<organism evidence="3 4">
    <name type="scientific">Sphingomonas sanxanigenens DSM 19645 = NX02</name>
    <dbReference type="NCBI Taxonomy" id="1123269"/>
    <lineage>
        <taxon>Bacteria</taxon>
        <taxon>Pseudomonadati</taxon>
        <taxon>Pseudomonadota</taxon>
        <taxon>Alphaproteobacteria</taxon>
        <taxon>Sphingomonadales</taxon>
        <taxon>Sphingomonadaceae</taxon>
        <taxon>Sphingomonas</taxon>
    </lineage>
</organism>
<dbReference type="RefSeq" id="WP_025293919.1">
    <property type="nucleotide sequence ID" value="NZ_CP006644.1"/>
</dbReference>
<evidence type="ECO:0000256" key="1">
    <source>
        <dbReference type="SAM" id="MobiDB-lite"/>
    </source>
</evidence>
<reference evidence="3 4" key="1">
    <citation type="submission" date="2013-07" db="EMBL/GenBank/DDBJ databases">
        <title>Completed genome of Sphingomonas sanxanigenens NX02.</title>
        <authorList>
            <person name="Ma T."/>
            <person name="Huang H."/>
            <person name="Wu M."/>
            <person name="Li X."/>
            <person name="Li G."/>
        </authorList>
    </citation>
    <scope>NUCLEOTIDE SEQUENCE [LARGE SCALE GENOMIC DNA]</scope>
    <source>
        <strain evidence="3 4">NX02</strain>
    </source>
</reference>